<keyword evidence="2" id="KW-1185">Reference proteome</keyword>
<proteinExistence type="predicted"/>
<reference evidence="1 2" key="1">
    <citation type="submission" date="2013-03" db="EMBL/GenBank/DDBJ databases">
        <title>The Genome Sequence of Capronia epimyces CBS 606.96.</title>
        <authorList>
            <consortium name="The Broad Institute Genomics Platform"/>
            <person name="Cuomo C."/>
            <person name="de Hoog S."/>
            <person name="Gorbushina A."/>
            <person name="Walker B."/>
            <person name="Young S.K."/>
            <person name="Zeng Q."/>
            <person name="Gargeya S."/>
            <person name="Fitzgerald M."/>
            <person name="Haas B."/>
            <person name="Abouelleil A."/>
            <person name="Allen A.W."/>
            <person name="Alvarado L."/>
            <person name="Arachchi H.M."/>
            <person name="Berlin A.M."/>
            <person name="Chapman S.B."/>
            <person name="Gainer-Dewar J."/>
            <person name="Goldberg J."/>
            <person name="Griggs A."/>
            <person name="Gujja S."/>
            <person name="Hansen M."/>
            <person name="Howarth C."/>
            <person name="Imamovic A."/>
            <person name="Ireland A."/>
            <person name="Larimer J."/>
            <person name="McCowan C."/>
            <person name="Murphy C."/>
            <person name="Pearson M."/>
            <person name="Poon T.W."/>
            <person name="Priest M."/>
            <person name="Roberts A."/>
            <person name="Saif S."/>
            <person name="Shea T."/>
            <person name="Sisk P."/>
            <person name="Sykes S."/>
            <person name="Wortman J."/>
            <person name="Nusbaum C."/>
            <person name="Birren B."/>
        </authorList>
    </citation>
    <scope>NUCLEOTIDE SEQUENCE [LARGE SCALE GENOMIC DNA]</scope>
    <source>
        <strain evidence="1 2">CBS 606.96</strain>
    </source>
</reference>
<organism evidence="1 2">
    <name type="scientific">Capronia epimyces CBS 606.96</name>
    <dbReference type="NCBI Taxonomy" id="1182542"/>
    <lineage>
        <taxon>Eukaryota</taxon>
        <taxon>Fungi</taxon>
        <taxon>Dikarya</taxon>
        <taxon>Ascomycota</taxon>
        <taxon>Pezizomycotina</taxon>
        <taxon>Eurotiomycetes</taxon>
        <taxon>Chaetothyriomycetidae</taxon>
        <taxon>Chaetothyriales</taxon>
        <taxon>Herpotrichiellaceae</taxon>
        <taxon>Capronia</taxon>
    </lineage>
</organism>
<dbReference type="GeneID" id="19173379"/>
<protein>
    <submittedName>
        <fullName evidence="1">Uncharacterized protein</fullName>
    </submittedName>
</protein>
<name>W9Y6T5_9EURO</name>
<accession>W9Y6T5</accession>
<sequence>MGVIIAKYSGETNYGKEVNVIVPHYAEEKFHVHTILADDVSEVITGLDVDANAKTANSTETKKV</sequence>
<evidence type="ECO:0000313" key="2">
    <source>
        <dbReference type="Proteomes" id="UP000019478"/>
    </source>
</evidence>
<dbReference type="AlphaFoldDB" id="W9Y6T5"/>
<comment type="caution">
    <text evidence="1">The sequence shown here is derived from an EMBL/GenBank/DDBJ whole genome shotgun (WGS) entry which is preliminary data.</text>
</comment>
<dbReference type="RefSeq" id="XP_007737579.1">
    <property type="nucleotide sequence ID" value="XM_007739389.1"/>
</dbReference>
<dbReference type="HOGENOM" id="CLU_2867464_0_0_1"/>
<gene>
    <name evidence="1" type="ORF">A1O3_09295</name>
</gene>
<evidence type="ECO:0000313" key="1">
    <source>
        <dbReference type="EMBL" id="EXJ78134.1"/>
    </source>
</evidence>
<dbReference type="EMBL" id="AMGY01000009">
    <property type="protein sequence ID" value="EXJ78134.1"/>
    <property type="molecule type" value="Genomic_DNA"/>
</dbReference>
<dbReference type="Proteomes" id="UP000019478">
    <property type="component" value="Unassembled WGS sequence"/>
</dbReference>